<dbReference type="InterPro" id="IPR036388">
    <property type="entry name" value="WH-like_DNA-bd_sf"/>
</dbReference>
<dbReference type="PROSITE" id="PS51118">
    <property type="entry name" value="HTH_HXLR"/>
    <property type="match status" value="1"/>
</dbReference>
<dbReference type="PANTHER" id="PTHR33204:SF18">
    <property type="entry name" value="TRANSCRIPTIONAL REGULATORY PROTEIN"/>
    <property type="match status" value="1"/>
</dbReference>
<name>A0A544W1R8_9MYCO</name>
<keyword evidence="2" id="KW-0238">DNA-binding</keyword>
<dbReference type="InterPro" id="IPR002577">
    <property type="entry name" value="HTH_HxlR"/>
</dbReference>
<dbReference type="RefSeq" id="WP_142552428.1">
    <property type="nucleotide sequence ID" value="NZ_VIFX01000014.1"/>
</dbReference>
<evidence type="ECO:0000259" key="4">
    <source>
        <dbReference type="PROSITE" id="PS51118"/>
    </source>
</evidence>
<dbReference type="Gene3D" id="1.10.10.10">
    <property type="entry name" value="Winged helix-like DNA-binding domain superfamily/Winged helix DNA-binding domain"/>
    <property type="match status" value="1"/>
</dbReference>
<organism evidence="5 6">
    <name type="scientific">Mycolicibacterium hodleri</name>
    <dbReference type="NCBI Taxonomy" id="49897"/>
    <lineage>
        <taxon>Bacteria</taxon>
        <taxon>Bacillati</taxon>
        <taxon>Actinomycetota</taxon>
        <taxon>Actinomycetes</taxon>
        <taxon>Mycobacteriales</taxon>
        <taxon>Mycobacteriaceae</taxon>
        <taxon>Mycolicibacterium</taxon>
    </lineage>
</organism>
<comment type="caution">
    <text evidence="5">The sequence shown here is derived from an EMBL/GenBank/DDBJ whole genome shotgun (WGS) entry which is preliminary data.</text>
</comment>
<evidence type="ECO:0000256" key="3">
    <source>
        <dbReference type="ARBA" id="ARBA00023163"/>
    </source>
</evidence>
<dbReference type="PANTHER" id="PTHR33204">
    <property type="entry name" value="TRANSCRIPTIONAL REGULATOR, MARR FAMILY"/>
    <property type="match status" value="1"/>
</dbReference>
<keyword evidence="6" id="KW-1185">Reference proteome</keyword>
<keyword evidence="3" id="KW-0804">Transcription</keyword>
<protein>
    <submittedName>
        <fullName evidence="5">Helix-turn-helix transcriptional regulator</fullName>
    </submittedName>
</protein>
<evidence type="ECO:0000313" key="6">
    <source>
        <dbReference type="Proteomes" id="UP000315759"/>
    </source>
</evidence>
<reference evidence="5 6" key="1">
    <citation type="submission" date="2018-10" db="EMBL/GenBank/DDBJ databases">
        <title>Draft genome of Mycobacterium hodleri strain B.</title>
        <authorList>
            <person name="Amande T.J."/>
            <person name="Mcgenity T.J."/>
        </authorList>
    </citation>
    <scope>NUCLEOTIDE SEQUENCE [LARGE SCALE GENOMIC DNA]</scope>
    <source>
        <strain evidence="5 6">B</strain>
    </source>
</reference>
<evidence type="ECO:0000256" key="2">
    <source>
        <dbReference type="ARBA" id="ARBA00023125"/>
    </source>
</evidence>
<keyword evidence="1" id="KW-0805">Transcription regulation</keyword>
<feature type="domain" description="HTH hxlR-type" evidence="4">
    <location>
        <begin position="17"/>
        <end position="116"/>
    </location>
</feature>
<dbReference type="Pfam" id="PF01638">
    <property type="entry name" value="HxlR"/>
    <property type="match status" value="1"/>
</dbReference>
<evidence type="ECO:0000313" key="5">
    <source>
        <dbReference type="EMBL" id="TQR86160.1"/>
    </source>
</evidence>
<dbReference type="AlphaFoldDB" id="A0A544W1R8"/>
<dbReference type="GO" id="GO:0003677">
    <property type="term" value="F:DNA binding"/>
    <property type="evidence" value="ECO:0007669"/>
    <property type="project" value="UniProtKB-KW"/>
</dbReference>
<dbReference type="InterPro" id="IPR036390">
    <property type="entry name" value="WH_DNA-bd_sf"/>
</dbReference>
<proteinExistence type="predicted"/>
<gene>
    <name evidence="5" type="ORF">D8S82_12640</name>
</gene>
<dbReference type="SUPFAM" id="SSF46785">
    <property type="entry name" value="Winged helix' DNA-binding domain"/>
    <property type="match status" value="1"/>
</dbReference>
<sequence length="162" mass="17422">MASRQRGSAHAATTSRCAIERALSLVGDRWSLLILREAHSGVTRFADMQAGLGIAANMLSSRLEKLVEGGVLERADYRQPGQRSRPEYRLTASGHDLCVVLGALQQWAEVHMPPPGGPKVQRCERVSGKPVGVAFVNEAGMALQNDAVRLDGPLPPRSGEQS</sequence>
<accession>A0A544W1R8</accession>
<dbReference type="Proteomes" id="UP000315759">
    <property type="component" value="Unassembled WGS sequence"/>
</dbReference>
<dbReference type="EMBL" id="VIFX01000014">
    <property type="protein sequence ID" value="TQR86160.1"/>
    <property type="molecule type" value="Genomic_DNA"/>
</dbReference>
<evidence type="ECO:0000256" key="1">
    <source>
        <dbReference type="ARBA" id="ARBA00023015"/>
    </source>
</evidence>